<evidence type="ECO:0000313" key="3">
    <source>
        <dbReference type="EMBL" id="AGK60238.1"/>
    </source>
</evidence>
<keyword evidence="2" id="KW-0812">Transmembrane</keyword>
<keyword evidence="2" id="KW-0472">Membrane</keyword>
<dbReference type="Proteomes" id="UP000013307">
    <property type="component" value="Chromosome"/>
</dbReference>
<dbReference type="HOGENOM" id="CLU_656578_0_0_2"/>
<feature type="coiled-coil region" evidence="1">
    <location>
        <begin position="217"/>
        <end position="244"/>
    </location>
</feature>
<evidence type="ECO:0000256" key="2">
    <source>
        <dbReference type="SAM" id="Phobius"/>
    </source>
</evidence>
<protein>
    <submittedName>
        <fullName evidence="3">Uncharacterized protein</fullName>
    </submittedName>
</protein>
<evidence type="ECO:0000313" key="4">
    <source>
        <dbReference type="Proteomes" id="UP000013307"/>
    </source>
</evidence>
<name>N0BB60_9EURY</name>
<organism evidence="3 4">
    <name type="scientific">Archaeoglobus sulfaticallidus PM70-1</name>
    <dbReference type="NCBI Taxonomy" id="387631"/>
    <lineage>
        <taxon>Archaea</taxon>
        <taxon>Methanobacteriati</taxon>
        <taxon>Methanobacteriota</taxon>
        <taxon>Archaeoglobi</taxon>
        <taxon>Archaeoglobales</taxon>
        <taxon>Archaeoglobaceae</taxon>
        <taxon>Archaeoglobus</taxon>
    </lineage>
</organism>
<reference evidence="3 4" key="1">
    <citation type="journal article" date="2013" name="Genome Announc.">
        <title>Complete Genome Sequence of the Thermophilic and Facultatively Chemolithoautotrophic Sulfate Reducer Archaeoglobus sulfaticallidus Strain PM70-1T.</title>
        <authorList>
            <person name="Stokke R."/>
            <person name="Hocking W.P."/>
            <person name="Steinsbu B.O."/>
            <person name="Steen I.H."/>
        </authorList>
    </citation>
    <scope>NUCLEOTIDE SEQUENCE [LARGE SCALE GENOMIC DNA]</scope>
    <source>
        <strain evidence="3">PM70-1</strain>
    </source>
</reference>
<keyword evidence="4" id="KW-1185">Reference proteome</keyword>
<dbReference type="eggNOG" id="arCOG03888">
    <property type="taxonomic scope" value="Archaea"/>
</dbReference>
<sequence length="407" mass="46101">MSKITRVLITIAVIMLSASLSFAAETLTKSNFAELVIPKFNDFYKASEQVQFSIEIKPKTENDAVKLDERTYEFSTELTSPKIRATINYRNGGSVSYEGGEYLQLAVGTWQYGVESIKVEVSGKVPEVDKRIEEITVLKIGVTDAEKNIFPDLKIKVVNPKLFGNYITSLTQKISELRKRADGLEKAGVSTATAKKYLDIAESYINDGKRFFNNEKYIEANTTLTNAEDNLIQAENELNRIDAMNRLYKVEDKLNKVLDKINEIDAILVELRKTTPTTKYDIKFEEFKDTYKEIKNKKIELAKDYIAQGLFEDAIVIINSANNEVDKLTTDVNNLKKELEGLMPTPTKTAVATPTPNTLDKISSFLRENARKIAIYTGIIVLLIAIGYALSRIIKAYRKRKKWDELK</sequence>
<keyword evidence="2" id="KW-1133">Transmembrane helix</keyword>
<dbReference type="AlphaFoldDB" id="N0BB60"/>
<proteinExistence type="predicted"/>
<evidence type="ECO:0000256" key="1">
    <source>
        <dbReference type="SAM" id="Coils"/>
    </source>
</evidence>
<dbReference type="Gene3D" id="1.20.1270.90">
    <property type="entry name" value="AF1782-like"/>
    <property type="match status" value="1"/>
</dbReference>
<accession>N0BB60</accession>
<gene>
    <name evidence="3" type="ORF">Asulf_00204</name>
</gene>
<keyword evidence="1" id="KW-0175">Coiled coil</keyword>
<dbReference type="EMBL" id="CP005290">
    <property type="protein sequence ID" value="AGK60238.1"/>
    <property type="molecule type" value="Genomic_DNA"/>
</dbReference>
<feature type="transmembrane region" description="Helical" evidence="2">
    <location>
        <begin position="373"/>
        <end position="391"/>
    </location>
</feature>
<feature type="coiled-coil region" evidence="1">
    <location>
        <begin position="284"/>
        <end position="338"/>
    </location>
</feature>
<dbReference type="KEGG" id="ast:Asulf_00204"/>